<evidence type="ECO:0000313" key="1">
    <source>
        <dbReference type="EMBL" id="EHQ07585.1"/>
    </source>
</evidence>
<dbReference type="EMBL" id="JH597773">
    <property type="protein sequence ID" value="EHQ07585.1"/>
    <property type="molecule type" value="Genomic_DNA"/>
</dbReference>
<organism evidence="1 2">
    <name type="scientific">Leptonema illini DSM 21528</name>
    <dbReference type="NCBI Taxonomy" id="929563"/>
    <lineage>
        <taxon>Bacteria</taxon>
        <taxon>Pseudomonadati</taxon>
        <taxon>Spirochaetota</taxon>
        <taxon>Spirochaetia</taxon>
        <taxon>Leptospirales</taxon>
        <taxon>Leptospiraceae</taxon>
        <taxon>Leptonema</taxon>
    </lineage>
</organism>
<gene>
    <name evidence="1" type="ORF">Lepil_2917</name>
</gene>
<dbReference type="AlphaFoldDB" id="H2CDP7"/>
<keyword evidence="2" id="KW-1185">Reference proteome</keyword>
<sequence>MDREEFEELLGDLGRGETVEIDLMDSQNPVVQKIHEMNRALEEESRVASNILNKSLESASRAFLTR</sequence>
<evidence type="ECO:0000313" key="2">
    <source>
        <dbReference type="Proteomes" id="UP000005737"/>
    </source>
</evidence>
<dbReference type="RefSeq" id="WP_002773603.1">
    <property type="nucleotide sequence ID" value="NZ_JH597773.1"/>
</dbReference>
<protein>
    <submittedName>
        <fullName evidence="1">Uncharacterized protein</fullName>
    </submittedName>
</protein>
<name>H2CDP7_9LEPT</name>
<dbReference type="HOGENOM" id="CLU_2825884_0_0_12"/>
<proteinExistence type="predicted"/>
<dbReference type="Proteomes" id="UP000005737">
    <property type="component" value="Unassembled WGS sequence"/>
</dbReference>
<reference evidence="1 2" key="1">
    <citation type="submission" date="2011-10" db="EMBL/GenBank/DDBJ databases">
        <title>The Improved High-Quality Draft genome of Leptonema illini DSM 21528.</title>
        <authorList>
            <consortium name="US DOE Joint Genome Institute (JGI-PGF)"/>
            <person name="Lucas S."/>
            <person name="Copeland A."/>
            <person name="Lapidus A."/>
            <person name="Glavina del Rio T."/>
            <person name="Dalin E."/>
            <person name="Tice H."/>
            <person name="Bruce D."/>
            <person name="Goodwin L."/>
            <person name="Pitluck S."/>
            <person name="Peters L."/>
            <person name="Mikhailova N."/>
            <person name="Held B."/>
            <person name="Kyrpides N."/>
            <person name="Mavromatis K."/>
            <person name="Ivanova N."/>
            <person name="Markowitz V."/>
            <person name="Cheng J.-F."/>
            <person name="Hugenholtz P."/>
            <person name="Woyke T."/>
            <person name="Wu D."/>
            <person name="Gronow S."/>
            <person name="Wellnitz S."/>
            <person name="Brambilla E.-M."/>
            <person name="Klenk H.-P."/>
            <person name="Eisen J.A."/>
        </authorList>
    </citation>
    <scope>NUCLEOTIDE SEQUENCE [LARGE SCALE GENOMIC DNA]</scope>
    <source>
        <strain evidence="1 2">DSM 21528</strain>
    </source>
</reference>
<accession>H2CDP7</accession>
<dbReference type="STRING" id="183.GCA_002009735_01639"/>